<sequence length="72" mass="7726">MDESNSSQSPSLPEAELTALLRAVDLIASCDQDGRSASPSLDFTSARSPSAELSFEPRQSLLVRCRVQASKN</sequence>
<evidence type="ECO:0000313" key="2">
    <source>
        <dbReference type="Proteomes" id="UP000024900"/>
    </source>
</evidence>
<protein>
    <submittedName>
        <fullName evidence="1">Uncharacterized protein</fullName>
    </submittedName>
</protein>
<dbReference type="Proteomes" id="UP000024900">
    <property type="component" value="Unassembled WGS sequence"/>
</dbReference>
<gene>
    <name evidence="1" type="ORF">BJA5080_05096</name>
</gene>
<evidence type="ECO:0000313" key="1">
    <source>
        <dbReference type="EMBL" id="KGJ69142.1"/>
    </source>
</evidence>
<comment type="caution">
    <text evidence="1">The sequence shown here is derived from an EMBL/GenBank/DDBJ whole genome shotgun (WGS) entry which is preliminary data.</text>
</comment>
<organism evidence="1 2">
    <name type="scientific">Bradyrhizobium diazoefficiens SEMIA 5080</name>
    <dbReference type="NCBI Taxonomy" id="754504"/>
    <lineage>
        <taxon>Bacteria</taxon>
        <taxon>Pseudomonadati</taxon>
        <taxon>Pseudomonadota</taxon>
        <taxon>Alphaproteobacteria</taxon>
        <taxon>Hyphomicrobiales</taxon>
        <taxon>Nitrobacteraceae</taxon>
        <taxon>Bradyrhizobium</taxon>
    </lineage>
</organism>
<dbReference type="EMBL" id="ADOU02000004">
    <property type="protein sequence ID" value="KGJ69142.1"/>
    <property type="molecule type" value="Genomic_DNA"/>
</dbReference>
<proteinExistence type="predicted"/>
<dbReference type="AlphaFoldDB" id="A0A837CJ13"/>
<accession>A0A837CJ13</accession>
<name>A0A837CJ13_9BRAD</name>
<reference evidence="1 2" key="1">
    <citation type="journal article" date="2014" name="BMC Genomics">
        <title>Comparative genomics of Bradyrhizobium japonicum CPAC 15 and Bradyrhizobium diazoefficiens CPAC 7: elite model strains for understanding symbiotic performance with soybean.</title>
        <authorList>
            <person name="Siqueira A.F."/>
            <person name="Ormeno-Orrillo E."/>
            <person name="Souza R.C."/>
            <person name="Rodrigues E.P."/>
            <person name="Almeida L.G."/>
            <person name="Barcellos F.G."/>
            <person name="Batista J.S."/>
            <person name="Nakatami A.S."/>
            <person name="Martinez-Romero E."/>
            <person name="Vasconcelos A.T."/>
            <person name="Hungria M."/>
        </authorList>
    </citation>
    <scope>NUCLEOTIDE SEQUENCE [LARGE SCALE GENOMIC DNA]</scope>
    <source>
        <strain evidence="1 2">SEMIA 5080</strain>
    </source>
</reference>